<keyword evidence="1" id="KW-0175">Coiled coil</keyword>
<dbReference type="InterPro" id="IPR056306">
    <property type="entry name" value="Ig-CFAP74_2nd"/>
</dbReference>
<dbReference type="Pfam" id="PF24771">
    <property type="entry name" value="Ig_CFAP74_1st"/>
    <property type="match status" value="1"/>
</dbReference>
<dbReference type="Pfam" id="PF24770">
    <property type="entry name" value="Ig-CFAP74_2"/>
    <property type="match status" value="1"/>
</dbReference>
<feature type="compositionally biased region" description="Polar residues" evidence="2">
    <location>
        <begin position="874"/>
        <end position="886"/>
    </location>
</feature>
<evidence type="ECO:0000256" key="2">
    <source>
        <dbReference type="SAM" id="MobiDB-lite"/>
    </source>
</evidence>
<evidence type="ECO:0000256" key="1">
    <source>
        <dbReference type="SAM" id="Coils"/>
    </source>
</evidence>
<feature type="compositionally biased region" description="Basic and acidic residues" evidence="2">
    <location>
        <begin position="843"/>
        <end position="867"/>
    </location>
</feature>
<feature type="compositionally biased region" description="Basic and acidic residues" evidence="2">
    <location>
        <begin position="120"/>
        <end position="130"/>
    </location>
</feature>
<name>A0A8T2IRH7_9PIPI</name>
<feature type="region of interest" description="Disordered" evidence="2">
    <location>
        <begin position="97"/>
        <end position="136"/>
    </location>
</feature>
<evidence type="ECO:0000259" key="3">
    <source>
        <dbReference type="Pfam" id="PF24770"/>
    </source>
</evidence>
<evidence type="ECO:0008006" key="8">
    <source>
        <dbReference type="Google" id="ProtNLM"/>
    </source>
</evidence>
<protein>
    <recommendedName>
        <fullName evidence="8">Cilia- and flagella-associated protein 74</fullName>
    </recommendedName>
</protein>
<dbReference type="PANTHER" id="PTHR22538:SF0">
    <property type="entry name" value="CILIA- AND FLAGELLA-ASSOCIATED PROTEIN 74"/>
    <property type="match status" value="1"/>
</dbReference>
<gene>
    <name evidence="6" type="ORF">GDO86_012671</name>
</gene>
<evidence type="ECO:0000259" key="5">
    <source>
        <dbReference type="Pfam" id="PF24798"/>
    </source>
</evidence>
<dbReference type="EMBL" id="JAACNH010000008">
    <property type="protein sequence ID" value="KAG8434383.1"/>
    <property type="molecule type" value="Genomic_DNA"/>
</dbReference>
<dbReference type="PANTHER" id="PTHR22538">
    <property type="entry name" value="CILIA- AND FLAGELLA-ASSOCIATED PROTEIN 74"/>
    <property type="match status" value="1"/>
</dbReference>
<organism evidence="6 7">
    <name type="scientific">Hymenochirus boettgeri</name>
    <name type="common">Congo dwarf clawed frog</name>
    <dbReference type="NCBI Taxonomy" id="247094"/>
    <lineage>
        <taxon>Eukaryota</taxon>
        <taxon>Metazoa</taxon>
        <taxon>Chordata</taxon>
        <taxon>Craniata</taxon>
        <taxon>Vertebrata</taxon>
        <taxon>Euteleostomi</taxon>
        <taxon>Amphibia</taxon>
        <taxon>Batrachia</taxon>
        <taxon>Anura</taxon>
        <taxon>Pipoidea</taxon>
        <taxon>Pipidae</taxon>
        <taxon>Pipinae</taxon>
        <taxon>Hymenochirus</taxon>
    </lineage>
</organism>
<accession>A0A8T2IRH7</accession>
<proteinExistence type="predicted"/>
<dbReference type="Proteomes" id="UP000812440">
    <property type="component" value="Chromosome 7"/>
</dbReference>
<feature type="domain" description="CFAP74 second Ig-like" evidence="3">
    <location>
        <begin position="310"/>
        <end position="514"/>
    </location>
</feature>
<evidence type="ECO:0000313" key="6">
    <source>
        <dbReference type="EMBL" id="KAG8434383.1"/>
    </source>
</evidence>
<evidence type="ECO:0000259" key="4">
    <source>
        <dbReference type="Pfam" id="PF24778"/>
    </source>
</evidence>
<sequence>MLEKDSVLASGGDVTKYFIHQKRIKEFEKKKQEFEEQQKIRKQEIISRILQEEAIQEKQKKRSFSVDVSKCSLSTKLRSKTMQYIESVVMKETAEELETKKNWHPPSPLSLSSDEDTSEIEEKSPEDAKEFTYGAEEDDSETLAVPEFTGLWNQVYKPYKVPKEVDTKPVGVSKMEKEIMAERLEKLRRGIIEKQVVTGREFKGCPFYSKPSLVHFKDLEVGKMYKKRITLTNASYAINSCKLLGVSEHLKDFITLQFDPPGQMSPGMSCEMSVIFKPMINEDLEGEVMLLANTGPFSIPIKCTTKKCELAVEKKMIDFGTHVIGETAIQTISLTNQGALGTRFSIREIISAIGADGAKTPLLPSLVEMTSLAAQERTQTYVDPSAQGHGDVLMSQQNETQRKEACSKSANYMETRSLKANGDVAEENIQEPSTQCAASLSEMKDMPSDVEEGVVEINLGEITEGEIGPFSSAKIPVVFTPLIPGNVRAQFEISFDNLSCKAITVMITGTSIDVPVYVPNSNIDLKICTYDRLYQESIIVCNRAKTALRLKFDVCKELKNHMELLPKTGFVQAQSSFSVQLKFLPTLSLPQDASTCFDKDTGVLEAPMTISVADQTLPVPFMVQAVLTSSDLEITPSELDFGYCSIYEAVQTSLQITNKSILPQEFGFVGIPEYVEVQPNDGFGTLLPMETVQLDVIFRAEKAKEYKFELPCKSAINRHFRVSCKAVGVHPPLQLSHSLVKFPATALNDVSFATLHVINSHTSRNEFTHPVPRIGNGDIPAVGPTSFEFHVSEHSPVTISPVVGTVLPGEKCQIQVSFKPSLPDQEIREEVMRILQRVSESKATMKHDDTLTKDKELQIKKERNKSGRKDKKTVSSPKNVTPQPTYSVPIELPKTEEIKANSDEYAAAKVSIYRRFTAKFESYVIPCFIVTGDTNKSHDMENFNFSPYNTLYLELHCPSIAPPIIVTSENGRHLIDFGEIAIGQRVIKRVTLQNISMDPVKLGFSILNPCGPFMLLNPVDVVDPGANCFLLIAFLPDENKIFFENLEVHCLQATLTLRIKGRGLTPSVSCSLDSDILDMGYILANDSSTTTFKLQNTSTVPVPFSIKLKSLSLSRYRDLQRLPCFISSHEKPLHLVGTQNFSGLSVFSVTPVEGTLLPEKSQDFTVTFSPDHESLHYSDLLTVELFSKLTTQTVELKGACRNHVMYVEGVDALDVSVESLGINLVDEGELNEPVNTVLLTLQCIQRETSAEPGVRELRVGCIRTSLLPTKKSVEFQWDNVQSLQQNGFTVEPVKGLVEPGQCKPISVLWVPPAGYDPMNDGKTTAKLTLKGDITEHYQVILVTKVLSA</sequence>
<keyword evidence="7" id="KW-1185">Reference proteome</keyword>
<feature type="region of interest" description="Disordered" evidence="2">
    <location>
        <begin position="843"/>
        <end position="887"/>
    </location>
</feature>
<dbReference type="InterPro" id="IPR056310">
    <property type="entry name" value="Ig-CFAP74_4th"/>
</dbReference>
<comment type="caution">
    <text evidence="6">The sequence shown here is derived from an EMBL/GenBank/DDBJ whole genome shotgun (WGS) entry which is preliminary data.</text>
</comment>
<evidence type="ECO:0000313" key="7">
    <source>
        <dbReference type="Proteomes" id="UP000812440"/>
    </source>
</evidence>
<dbReference type="Pfam" id="PF24798">
    <property type="entry name" value="Ig-CFAP74_4th"/>
    <property type="match status" value="1"/>
</dbReference>
<reference evidence="6" key="1">
    <citation type="thesis" date="2020" institute="ProQuest LLC" country="789 East Eisenhower Parkway, Ann Arbor, MI, USA">
        <title>Comparative Genomics and Chromosome Evolution.</title>
        <authorList>
            <person name="Mudd A.B."/>
        </authorList>
    </citation>
    <scope>NUCLEOTIDE SEQUENCE</scope>
    <source>
        <strain evidence="6">Female2</strain>
        <tissue evidence="6">Blood</tissue>
    </source>
</reference>
<dbReference type="Pfam" id="PF24778">
    <property type="entry name" value="Ig-CFAP74_3rd"/>
    <property type="match status" value="1"/>
</dbReference>
<dbReference type="OrthoDB" id="545169at2759"/>
<feature type="domain" description="CFAP74 third Ig-like" evidence="4">
    <location>
        <begin position="516"/>
        <end position="628"/>
    </location>
</feature>
<dbReference type="InterPro" id="IPR013783">
    <property type="entry name" value="Ig-like_fold"/>
</dbReference>
<feature type="domain" description="CFAP74 fourth Ig-like" evidence="5">
    <location>
        <begin position="634"/>
        <end position="728"/>
    </location>
</feature>
<dbReference type="InterPro" id="IPR056307">
    <property type="entry name" value="Ig-CFAP74_3rd"/>
</dbReference>
<dbReference type="Gene3D" id="2.60.40.10">
    <property type="entry name" value="Immunoglobulins"/>
    <property type="match status" value="5"/>
</dbReference>
<dbReference type="CDD" id="cd22249">
    <property type="entry name" value="UDM1_RNF168_RNF169-like"/>
    <property type="match status" value="1"/>
</dbReference>
<feature type="coiled-coil region" evidence="1">
    <location>
        <begin position="17"/>
        <end position="44"/>
    </location>
</feature>